<dbReference type="EMBL" id="JANAVB010022597">
    <property type="protein sequence ID" value="KAJ6823810.1"/>
    <property type="molecule type" value="Genomic_DNA"/>
</dbReference>
<evidence type="ECO:0000313" key="3">
    <source>
        <dbReference type="Proteomes" id="UP001140949"/>
    </source>
</evidence>
<protein>
    <submittedName>
        <fullName evidence="2">Anther-specific proline-rich protein APG</fullName>
    </submittedName>
</protein>
<evidence type="ECO:0000256" key="1">
    <source>
        <dbReference type="SAM" id="MobiDB-lite"/>
    </source>
</evidence>
<proteinExistence type="predicted"/>
<reference evidence="2" key="2">
    <citation type="submission" date="2023-04" db="EMBL/GenBank/DDBJ databases">
        <authorList>
            <person name="Bruccoleri R.E."/>
            <person name="Oakeley E.J."/>
            <person name="Faust A.-M."/>
            <person name="Dessus-Babus S."/>
            <person name="Altorfer M."/>
            <person name="Burckhardt D."/>
            <person name="Oertli M."/>
            <person name="Naumann U."/>
            <person name="Petersen F."/>
            <person name="Wong J."/>
        </authorList>
    </citation>
    <scope>NUCLEOTIDE SEQUENCE</scope>
    <source>
        <strain evidence="2">GSM-AAB239-AS_SAM_17_03QT</strain>
        <tissue evidence="2">Leaf</tissue>
    </source>
</reference>
<keyword evidence="3" id="KW-1185">Reference proteome</keyword>
<evidence type="ECO:0000313" key="2">
    <source>
        <dbReference type="EMBL" id="KAJ6823810.1"/>
    </source>
</evidence>
<gene>
    <name evidence="2" type="ORF">M6B38_129090</name>
</gene>
<organism evidence="2 3">
    <name type="scientific">Iris pallida</name>
    <name type="common">Sweet iris</name>
    <dbReference type="NCBI Taxonomy" id="29817"/>
    <lineage>
        <taxon>Eukaryota</taxon>
        <taxon>Viridiplantae</taxon>
        <taxon>Streptophyta</taxon>
        <taxon>Embryophyta</taxon>
        <taxon>Tracheophyta</taxon>
        <taxon>Spermatophyta</taxon>
        <taxon>Magnoliopsida</taxon>
        <taxon>Liliopsida</taxon>
        <taxon>Asparagales</taxon>
        <taxon>Iridaceae</taxon>
        <taxon>Iridoideae</taxon>
        <taxon>Irideae</taxon>
        <taxon>Iris</taxon>
    </lineage>
</organism>
<feature type="compositionally biased region" description="Basic residues" evidence="1">
    <location>
        <begin position="35"/>
        <end position="50"/>
    </location>
</feature>
<sequence>MYRATVRHFSVPWSSRGQASTTRRPELPPPPRCLHPFRGRFPVVRRRRSKAASPAGRCCSRSRPQSSRGSAQSPENPPTLLGAPLYLRSLVERCASLPGE</sequence>
<feature type="compositionally biased region" description="Low complexity" evidence="1">
    <location>
        <begin position="56"/>
        <end position="74"/>
    </location>
</feature>
<dbReference type="AlphaFoldDB" id="A0AAX6G563"/>
<feature type="compositionally biased region" description="Polar residues" evidence="1">
    <location>
        <begin position="12"/>
        <end position="22"/>
    </location>
</feature>
<feature type="region of interest" description="Disordered" evidence="1">
    <location>
        <begin position="1"/>
        <end position="82"/>
    </location>
</feature>
<reference evidence="2" key="1">
    <citation type="journal article" date="2023" name="GigaByte">
        <title>Genome assembly of the bearded iris, Iris pallida Lam.</title>
        <authorList>
            <person name="Bruccoleri R.E."/>
            <person name="Oakeley E.J."/>
            <person name="Faust A.M.E."/>
            <person name="Altorfer M."/>
            <person name="Dessus-Babus S."/>
            <person name="Burckhardt D."/>
            <person name="Oertli M."/>
            <person name="Naumann U."/>
            <person name="Petersen F."/>
            <person name="Wong J."/>
        </authorList>
    </citation>
    <scope>NUCLEOTIDE SEQUENCE</scope>
    <source>
        <strain evidence="2">GSM-AAB239-AS_SAM_17_03QT</strain>
    </source>
</reference>
<name>A0AAX6G563_IRIPA</name>
<accession>A0AAX6G563</accession>
<comment type="caution">
    <text evidence="2">The sequence shown here is derived from an EMBL/GenBank/DDBJ whole genome shotgun (WGS) entry which is preliminary data.</text>
</comment>
<dbReference type="Proteomes" id="UP001140949">
    <property type="component" value="Unassembled WGS sequence"/>
</dbReference>